<dbReference type="PANTHER" id="PTHR42852">
    <property type="entry name" value="THIOL:DISULFIDE INTERCHANGE PROTEIN DSBE"/>
    <property type="match status" value="1"/>
</dbReference>
<dbReference type="Proteomes" id="UP000008701">
    <property type="component" value="Chromosome"/>
</dbReference>
<reference evidence="3 4" key="1">
    <citation type="submission" date="2006-12" db="EMBL/GenBank/DDBJ databases">
        <title>Complete sequence of Chlorobium phaeobacteroides DSM 266.</title>
        <authorList>
            <consortium name="US DOE Joint Genome Institute"/>
            <person name="Copeland A."/>
            <person name="Lucas S."/>
            <person name="Lapidus A."/>
            <person name="Barry K."/>
            <person name="Detter J.C."/>
            <person name="Glavina del Rio T."/>
            <person name="Hammon N."/>
            <person name="Israni S."/>
            <person name="Pitluck S."/>
            <person name="Goltsman E."/>
            <person name="Schmutz J."/>
            <person name="Larimer F."/>
            <person name="Land M."/>
            <person name="Hauser L."/>
            <person name="Mikhailova N."/>
            <person name="Li T."/>
            <person name="Overmann J."/>
            <person name="Bryant D.A."/>
            <person name="Richardson P."/>
        </authorList>
    </citation>
    <scope>NUCLEOTIDE SEQUENCE [LARGE SCALE GENOMIC DNA]</scope>
    <source>
        <strain evidence="3 4">DSM 266</strain>
    </source>
</reference>
<dbReference type="AlphaFoldDB" id="A1BDP9"/>
<dbReference type="InterPro" id="IPR036249">
    <property type="entry name" value="Thioredoxin-like_sf"/>
</dbReference>
<dbReference type="GO" id="GO:0016209">
    <property type="term" value="F:antioxidant activity"/>
    <property type="evidence" value="ECO:0007669"/>
    <property type="project" value="InterPro"/>
</dbReference>
<dbReference type="EMBL" id="CP000492">
    <property type="protein sequence ID" value="ABL64526.1"/>
    <property type="molecule type" value="Genomic_DNA"/>
</dbReference>
<keyword evidence="1" id="KW-0732">Signal</keyword>
<dbReference type="Pfam" id="PF00578">
    <property type="entry name" value="AhpC-TSA"/>
    <property type="match status" value="1"/>
</dbReference>
<dbReference type="eggNOG" id="COG0526">
    <property type="taxonomic scope" value="Bacteria"/>
</dbReference>
<dbReference type="GO" id="GO:0016491">
    <property type="term" value="F:oxidoreductase activity"/>
    <property type="evidence" value="ECO:0007669"/>
    <property type="project" value="InterPro"/>
</dbReference>
<name>A1BDP9_CHLPD</name>
<feature type="signal peptide" evidence="1">
    <location>
        <begin position="1"/>
        <end position="34"/>
    </location>
</feature>
<organism evidence="3 4">
    <name type="scientific">Chlorobium phaeobacteroides (strain DSM 266 / SMG 266 / 2430)</name>
    <dbReference type="NCBI Taxonomy" id="290317"/>
    <lineage>
        <taxon>Bacteria</taxon>
        <taxon>Pseudomonadati</taxon>
        <taxon>Chlorobiota</taxon>
        <taxon>Chlorobiia</taxon>
        <taxon>Chlorobiales</taxon>
        <taxon>Chlorobiaceae</taxon>
        <taxon>Chlorobium/Pelodictyon group</taxon>
        <taxon>Chlorobium</taxon>
    </lineage>
</organism>
<dbReference type="PROSITE" id="PS51352">
    <property type="entry name" value="THIOREDOXIN_2"/>
    <property type="match status" value="1"/>
</dbReference>
<feature type="chain" id="PRO_5002632544" evidence="1">
    <location>
        <begin position="35"/>
        <end position="190"/>
    </location>
</feature>
<gene>
    <name evidence="3" type="ordered locus">Cpha266_0469</name>
</gene>
<accession>A1BDP9</accession>
<dbReference type="HOGENOM" id="CLU_042529_11_1_10"/>
<dbReference type="InterPro" id="IPR050553">
    <property type="entry name" value="Thioredoxin_ResA/DsbE_sf"/>
</dbReference>
<evidence type="ECO:0000313" key="4">
    <source>
        <dbReference type="Proteomes" id="UP000008701"/>
    </source>
</evidence>
<evidence type="ECO:0000256" key="1">
    <source>
        <dbReference type="SAM" id="SignalP"/>
    </source>
</evidence>
<dbReference type="InterPro" id="IPR013766">
    <property type="entry name" value="Thioredoxin_domain"/>
</dbReference>
<dbReference type="Gene3D" id="3.40.30.10">
    <property type="entry name" value="Glutaredoxin"/>
    <property type="match status" value="1"/>
</dbReference>
<dbReference type="SUPFAM" id="SSF52833">
    <property type="entry name" value="Thioredoxin-like"/>
    <property type="match status" value="1"/>
</dbReference>
<keyword evidence="4" id="KW-1185">Reference proteome</keyword>
<evidence type="ECO:0000259" key="2">
    <source>
        <dbReference type="PROSITE" id="PS51352"/>
    </source>
</evidence>
<feature type="domain" description="Thioredoxin" evidence="2">
    <location>
        <begin position="42"/>
        <end position="185"/>
    </location>
</feature>
<proteinExistence type="predicted"/>
<dbReference type="PANTHER" id="PTHR42852:SF13">
    <property type="entry name" value="PROTEIN DIPZ"/>
    <property type="match status" value="1"/>
</dbReference>
<protein>
    <submittedName>
        <fullName evidence="3">Redoxin domain protein</fullName>
    </submittedName>
</protein>
<dbReference type="CDD" id="cd02966">
    <property type="entry name" value="TlpA_like_family"/>
    <property type="match status" value="1"/>
</dbReference>
<dbReference type="KEGG" id="cph:Cpha266_0469"/>
<dbReference type="STRING" id="290317.Cpha266_0469"/>
<dbReference type="InterPro" id="IPR000866">
    <property type="entry name" value="AhpC/TSA"/>
</dbReference>
<evidence type="ECO:0000313" key="3">
    <source>
        <dbReference type="EMBL" id="ABL64526.1"/>
    </source>
</evidence>
<sequence length="190" mass="20446" precursor="true">MIKQFGVMIPSRTVAFALCIALCTVICQPLLAGAAEKRDKAALKVTSAPGFAARSVQGAPISSDKLRGKAYIVNFFGSWCPVCRKELPDMVALQEKYEKKGFTFIGMAYKDNAQSLPDFIWEHSINYPVVVADQTIVTAFGRQISGGLRAVPALFAVNSEGKLLSVVVGAQSKAAFEELILNTLASGKKK</sequence>